<organism evidence="6 7">
    <name type="scientific">Aureimonas populi</name>
    <dbReference type="NCBI Taxonomy" id="1701758"/>
    <lineage>
        <taxon>Bacteria</taxon>
        <taxon>Pseudomonadati</taxon>
        <taxon>Pseudomonadota</taxon>
        <taxon>Alphaproteobacteria</taxon>
        <taxon>Hyphomicrobiales</taxon>
        <taxon>Aurantimonadaceae</taxon>
        <taxon>Aureimonas</taxon>
    </lineage>
</organism>
<dbReference type="GO" id="GO:0032259">
    <property type="term" value="P:methylation"/>
    <property type="evidence" value="ECO:0007669"/>
    <property type="project" value="UniProtKB-KW"/>
</dbReference>
<comment type="caution">
    <text evidence="6">The sequence shown here is derived from an EMBL/GenBank/DDBJ whole genome shotgun (WGS) entry which is preliminary data.</text>
</comment>
<dbReference type="Pfam" id="PF04191">
    <property type="entry name" value="PEMT"/>
    <property type="match status" value="1"/>
</dbReference>
<evidence type="ECO:0000313" key="7">
    <source>
        <dbReference type="Proteomes" id="UP001597371"/>
    </source>
</evidence>
<dbReference type="Proteomes" id="UP001597371">
    <property type="component" value="Unassembled WGS sequence"/>
</dbReference>
<gene>
    <name evidence="6" type="ORF">ACFSKQ_09055</name>
</gene>
<feature type="transmembrane region" description="Helical" evidence="5">
    <location>
        <begin position="92"/>
        <end position="124"/>
    </location>
</feature>
<evidence type="ECO:0000256" key="3">
    <source>
        <dbReference type="ARBA" id="ARBA00022989"/>
    </source>
</evidence>
<keyword evidence="2 5" id="KW-0812">Transmembrane</keyword>
<dbReference type="GO" id="GO:0004671">
    <property type="term" value="F:protein C-terminal S-isoprenylcysteine carboxyl O-methyltransferase activity"/>
    <property type="evidence" value="ECO:0007669"/>
    <property type="project" value="UniProtKB-EC"/>
</dbReference>
<dbReference type="EC" id="2.1.1.100" evidence="6"/>
<evidence type="ECO:0000256" key="5">
    <source>
        <dbReference type="SAM" id="Phobius"/>
    </source>
</evidence>
<dbReference type="EC" id="2.1.1.334" evidence="6"/>
<feature type="transmembrane region" description="Helical" evidence="5">
    <location>
        <begin position="21"/>
        <end position="40"/>
    </location>
</feature>
<keyword evidence="7" id="KW-1185">Reference proteome</keyword>
<proteinExistence type="predicted"/>
<evidence type="ECO:0000313" key="6">
    <source>
        <dbReference type="EMBL" id="MFD2237613.1"/>
    </source>
</evidence>
<reference evidence="7" key="1">
    <citation type="journal article" date="2019" name="Int. J. Syst. Evol. Microbiol.">
        <title>The Global Catalogue of Microorganisms (GCM) 10K type strain sequencing project: providing services to taxonomists for standard genome sequencing and annotation.</title>
        <authorList>
            <consortium name="The Broad Institute Genomics Platform"/>
            <consortium name="The Broad Institute Genome Sequencing Center for Infectious Disease"/>
            <person name="Wu L."/>
            <person name="Ma J."/>
        </authorList>
    </citation>
    <scope>NUCLEOTIDE SEQUENCE [LARGE SCALE GENOMIC DNA]</scope>
    <source>
        <strain evidence="7">ZS-35-S2</strain>
    </source>
</reference>
<dbReference type="EMBL" id="JBHUIJ010000010">
    <property type="protein sequence ID" value="MFD2237613.1"/>
    <property type="molecule type" value="Genomic_DNA"/>
</dbReference>
<dbReference type="Gene3D" id="1.20.120.1630">
    <property type="match status" value="1"/>
</dbReference>
<evidence type="ECO:0000256" key="1">
    <source>
        <dbReference type="ARBA" id="ARBA00004127"/>
    </source>
</evidence>
<accession>A0ABW5CPA4</accession>
<name>A0ABW5CPA4_9HYPH</name>
<protein>
    <submittedName>
        <fullName evidence="6">Methyltransferase family protein</fullName>
        <ecNumber evidence="6">2.1.1.100</ecNumber>
        <ecNumber evidence="6">2.1.1.334</ecNumber>
    </submittedName>
</protein>
<comment type="subcellular location">
    <subcellularLocation>
        <location evidence="1">Endomembrane system</location>
        <topology evidence="1">Multi-pass membrane protein</topology>
    </subcellularLocation>
</comment>
<keyword evidence="6" id="KW-0489">Methyltransferase</keyword>
<dbReference type="RefSeq" id="WP_209738440.1">
    <property type="nucleotide sequence ID" value="NZ_CP072611.1"/>
</dbReference>
<keyword evidence="4 5" id="KW-0472">Membrane</keyword>
<keyword evidence="3 5" id="KW-1133">Transmembrane helix</keyword>
<evidence type="ECO:0000256" key="4">
    <source>
        <dbReference type="ARBA" id="ARBA00023136"/>
    </source>
</evidence>
<feature type="transmembrane region" description="Helical" evidence="5">
    <location>
        <begin position="52"/>
        <end position="71"/>
    </location>
</feature>
<keyword evidence="6" id="KW-0808">Transferase</keyword>
<evidence type="ECO:0000256" key="2">
    <source>
        <dbReference type="ARBA" id="ARBA00022692"/>
    </source>
</evidence>
<sequence>MSQTALRRSLAATQSRRKLRIRLAILFLSPLLLLATGPWEPGSWQRRSMEDIGVLLIFVAILGRAWSILYIGGRKTRDLVATGPYSVTRNPLYFFSFMALAGLGAQTGSFAIILVLLAAAWAIFLPVVHREEAALGEAHGRRFETYRASVPRFLPNPRLWTNAGEIRVDPAIWARTVLDSSFFLLLVPLIRGIGWMQFSLFGPHLILLF</sequence>
<dbReference type="InterPro" id="IPR007318">
    <property type="entry name" value="Phopholipid_MeTrfase"/>
</dbReference>